<keyword evidence="2" id="KW-0963">Cytoplasm</keyword>
<dbReference type="SFLD" id="SFLDF00288">
    <property type="entry name" value="HemN-like__clustered_with_nucl"/>
    <property type="match status" value="1"/>
</dbReference>
<dbReference type="GO" id="GO:0005737">
    <property type="term" value="C:cytoplasm"/>
    <property type="evidence" value="ECO:0007669"/>
    <property type="project" value="UniProtKB-SubCell"/>
</dbReference>
<comment type="function">
    <text evidence="2">Probably acts as a heme chaperone, transferring heme to an unknown acceptor. Binds one molecule of heme per monomer, possibly covalently. Binds 1 [4Fe-4S] cluster. The cluster is coordinated with 3 cysteines and an exchangeable S-adenosyl-L-methionine.</text>
</comment>
<dbReference type="GO" id="GO:0046872">
    <property type="term" value="F:metal ion binding"/>
    <property type="evidence" value="ECO:0007669"/>
    <property type="project" value="UniProtKB-UniRule"/>
</dbReference>
<keyword evidence="2" id="KW-0411">Iron-sulfur</keyword>
<reference evidence="4 5" key="1">
    <citation type="submission" date="2016-10" db="EMBL/GenBank/DDBJ databases">
        <authorList>
            <person name="de Groot N.N."/>
        </authorList>
    </citation>
    <scope>NUCLEOTIDE SEQUENCE [LARGE SCALE GENOMIC DNA]</scope>
    <source>
        <strain evidence="4 5">NE2</strain>
    </source>
</reference>
<dbReference type="InterPro" id="IPR004559">
    <property type="entry name" value="HemW-like"/>
</dbReference>
<proteinExistence type="inferred from homology"/>
<dbReference type="GO" id="GO:0051539">
    <property type="term" value="F:4 iron, 4 sulfur cluster binding"/>
    <property type="evidence" value="ECO:0007669"/>
    <property type="project" value="UniProtKB-UniRule"/>
</dbReference>
<dbReference type="PANTHER" id="PTHR13932:SF5">
    <property type="entry name" value="RADICAL S-ADENOSYL METHIONINE DOMAIN-CONTAINING PROTEIN 1, MITOCHONDRIAL"/>
    <property type="match status" value="1"/>
</dbReference>
<dbReference type="Proteomes" id="UP000198755">
    <property type="component" value="Unassembled WGS sequence"/>
</dbReference>
<evidence type="ECO:0000313" key="4">
    <source>
        <dbReference type="EMBL" id="SFK33135.1"/>
    </source>
</evidence>
<dbReference type="GO" id="GO:0006779">
    <property type="term" value="P:porphyrin-containing compound biosynthetic process"/>
    <property type="evidence" value="ECO:0007669"/>
    <property type="project" value="InterPro"/>
</dbReference>
<dbReference type="OrthoDB" id="9808022at2"/>
<name>A0A1I3YMV8_9HYPH</name>
<keyword evidence="2" id="KW-0349">Heme</keyword>
<dbReference type="EMBL" id="FOSN01000006">
    <property type="protein sequence ID" value="SFK33135.1"/>
    <property type="molecule type" value="Genomic_DNA"/>
</dbReference>
<comment type="subcellular location">
    <subcellularLocation>
        <location evidence="2">Cytoplasm</location>
    </subcellularLocation>
</comment>
<evidence type="ECO:0000256" key="1">
    <source>
        <dbReference type="ARBA" id="ARBA00006100"/>
    </source>
</evidence>
<dbReference type="InterPro" id="IPR007197">
    <property type="entry name" value="rSAM"/>
</dbReference>
<keyword evidence="2" id="KW-0479">Metal-binding</keyword>
<dbReference type="STRING" id="1612308.SAMN05444581_10653"/>
<gene>
    <name evidence="4" type="ORF">SAMN05444581_10653</name>
</gene>
<keyword evidence="2" id="KW-0143">Chaperone</keyword>
<dbReference type="SMART" id="SM00729">
    <property type="entry name" value="Elp3"/>
    <property type="match status" value="1"/>
</dbReference>
<organism evidence="4 5">
    <name type="scientific">Methylocapsa palsarum</name>
    <dbReference type="NCBI Taxonomy" id="1612308"/>
    <lineage>
        <taxon>Bacteria</taxon>
        <taxon>Pseudomonadati</taxon>
        <taxon>Pseudomonadota</taxon>
        <taxon>Alphaproteobacteria</taxon>
        <taxon>Hyphomicrobiales</taxon>
        <taxon>Beijerinckiaceae</taxon>
        <taxon>Methylocapsa</taxon>
    </lineage>
</organism>
<dbReference type="AlphaFoldDB" id="A0A1I3YMV8"/>
<keyword evidence="2" id="KW-0408">Iron</keyword>
<keyword evidence="5" id="KW-1185">Reference proteome</keyword>
<dbReference type="CDD" id="cd01335">
    <property type="entry name" value="Radical_SAM"/>
    <property type="match status" value="1"/>
</dbReference>
<comment type="similarity">
    <text evidence="1">Belongs to the anaerobic coproporphyrinogen-III oxidase family. HemW subfamily.</text>
</comment>
<protein>
    <recommendedName>
        <fullName evidence="2">Heme chaperone HemW</fullName>
    </recommendedName>
</protein>
<dbReference type="Gene3D" id="3.30.750.200">
    <property type="match status" value="1"/>
</dbReference>
<dbReference type="SFLD" id="SFLDS00029">
    <property type="entry name" value="Radical_SAM"/>
    <property type="match status" value="1"/>
</dbReference>
<evidence type="ECO:0000259" key="3">
    <source>
        <dbReference type="PROSITE" id="PS51918"/>
    </source>
</evidence>
<evidence type="ECO:0000256" key="2">
    <source>
        <dbReference type="RuleBase" id="RU364116"/>
    </source>
</evidence>
<dbReference type="NCBIfam" id="TIGR00539">
    <property type="entry name" value="hemN_rel"/>
    <property type="match status" value="1"/>
</dbReference>
<dbReference type="InterPro" id="IPR034505">
    <property type="entry name" value="Coproporphyrinogen-III_oxidase"/>
</dbReference>
<dbReference type="InterPro" id="IPR006638">
    <property type="entry name" value="Elp3/MiaA/NifB-like_rSAM"/>
</dbReference>
<dbReference type="RefSeq" id="WP_091681010.1">
    <property type="nucleotide sequence ID" value="NZ_FOSN01000006.1"/>
</dbReference>
<dbReference type="SUPFAM" id="SSF102114">
    <property type="entry name" value="Radical SAM enzymes"/>
    <property type="match status" value="1"/>
</dbReference>
<feature type="domain" description="Radical SAM core" evidence="3">
    <location>
        <begin position="7"/>
        <end position="243"/>
    </location>
</feature>
<dbReference type="PANTHER" id="PTHR13932">
    <property type="entry name" value="COPROPORPHYRINIGEN III OXIDASE"/>
    <property type="match status" value="1"/>
</dbReference>
<keyword evidence="2" id="KW-0949">S-adenosyl-L-methionine</keyword>
<dbReference type="PROSITE" id="PS51918">
    <property type="entry name" value="RADICAL_SAM"/>
    <property type="match status" value="1"/>
</dbReference>
<dbReference type="GO" id="GO:0004109">
    <property type="term" value="F:coproporphyrinogen oxidase activity"/>
    <property type="evidence" value="ECO:0007669"/>
    <property type="project" value="InterPro"/>
</dbReference>
<dbReference type="InterPro" id="IPR058240">
    <property type="entry name" value="rSAM_sf"/>
</dbReference>
<evidence type="ECO:0000313" key="5">
    <source>
        <dbReference type="Proteomes" id="UP000198755"/>
    </source>
</evidence>
<dbReference type="SFLD" id="SFLDF00562">
    <property type="entry name" value="HemN-like__clustered_with_heat"/>
    <property type="match status" value="1"/>
</dbReference>
<keyword evidence="2" id="KW-0004">4Fe-4S</keyword>
<dbReference type="SFLD" id="SFLDG01065">
    <property type="entry name" value="anaerobic_coproporphyrinogen-I"/>
    <property type="match status" value="1"/>
</dbReference>
<accession>A0A1I3YMV8</accession>
<dbReference type="Pfam" id="PF04055">
    <property type="entry name" value="Radical_SAM"/>
    <property type="match status" value="1"/>
</dbReference>
<sequence>MSDRNRIVEDPGFALYVHWPFCLSKCPYCDFNSHVRAHPVDEDRFVEAYRAELAHRAGLTRGRTVSSIFFGGGTPSLMKPSTAAAILDAAAALWPIAANAEITLEANPTSVEATRFRGFRAAGINRVSLGVQAMNDADLKALGRTHSATEAMAAVDLAASVFERYSFDLIYARPGQTAKDWRTELGAAILRARDHLSLYQLTVEPETMFERLRDRGKLVLPGDDLARDLWDVTQEVTSKAGLPAYEVSNHARPGAESRHNLIYWRYGEYAGVGPGAHGRILTPNGRRAQATERHPETWLTAVETEGHGLVEDAFLTNDEQADEFLLMGLRLAEGIEPSSFHTMAGRRLDPRRVDSLIADGMVEYTPHGRLRVSAEGFPVLDAVVADLAA</sequence>